<dbReference type="Proteomes" id="UP000245771">
    <property type="component" value="Unassembled WGS sequence"/>
</dbReference>
<reference evidence="2 3" key="1">
    <citation type="journal article" date="2018" name="Mol. Biol. Evol.">
        <title>Broad Genomic Sampling Reveals a Smut Pathogenic Ancestry of the Fungal Clade Ustilaginomycotina.</title>
        <authorList>
            <person name="Kijpornyongpan T."/>
            <person name="Mondo S.J."/>
            <person name="Barry K."/>
            <person name="Sandor L."/>
            <person name="Lee J."/>
            <person name="Lipzen A."/>
            <person name="Pangilinan J."/>
            <person name="LaButti K."/>
            <person name="Hainaut M."/>
            <person name="Henrissat B."/>
            <person name="Grigoriev I.V."/>
            <person name="Spatafora J.W."/>
            <person name="Aime M.C."/>
        </authorList>
    </citation>
    <scope>NUCLEOTIDE SEQUENCE [LARGE SCALE GENOMIC DNA]</scope>
    <source>
        <strain evidence="2 3">MCA 3882</strain>
    </source>
</reference>
<accession>A0A316VLX6</accession>
<sequence length="196" mass="22946">MITIPLQVIINAGSQNDGSSSPTSSKEILRSLMQDVNAAKDSACTVKKKAEKRPKGFLRKDVMIERNIKFLLKHNQNLSVEDAKEQAIRRYEAYIDTQREKSRLRSQEHRKVKEFVRRIDPNLAKMVTRDPPTKKIHFIARKEAQIKREHVGIQHPDASKMAQKMYDDLVEDRKRRQNRFKEAKKQKNIQTGRKKQ</sequence>
<proteinExistence type="predicted"/>
<organism evidence="2 3">
    <name type="scientific">Meira miltonrushii</name>
    <dbReference type="NCBI Taxonomy" id="1280837"/>
    <lineage>
        <taxon>Eukaryota</taxon>
        <taxon>Fungi</taxon>
        <taxon>Dikarya</taxon>
        <taxon>Basidiomycota</taxon>
        <taxon>Ustilaginomycotina</taxon>
        <taxon>Exobasidiomycetes</taxon>
        <taxon>Exobasidiales</taxon>
        <taxon>Brachybasidiaceae</taxon>
        <taxon>Meira</taxon>
    </lineage>
</organism>
<dbReference type="RefSeq" id="XP_025358829.1">
    <property type="nucleotide sequence ID" value="XM_025500774.1"/>
</dbReference>
<feature type="compositionally biased region" description="Basic residues" evidence="1">
    <location>
        <begin position="186"/>
        <end position="196"/>
    </location>
</feature>
<name>A0A316VLX6_9BASI</name>
<dbReference type="InParanoid" id="A0A316VLX6"/>
<protein>
    <submittedName>
        <fullName evidence="2">Uncharacterized protein</fullName>
    </submittedName>
</protein>
<dbReference type="EMBL" id="KZ819602">
    <property type="protein sequence ID" value="PWN38527.1"/>
    <property type="molecule type" value="Genomic_DNA"/>
</dbReference>
<gene>
    <name evidence="2" type="ORF">FA14DRAFT_177791</name>
</gene>
<evidence type="ECO:0000313" key="2">
    <source>
        <dbReference type="EMBL" id="PWN38527.1"/>
    </source>
</evidence>
<keyword evidence="3" id="KW-1185">Reference proteome</keyword>
<dbReference type="AlphaFoldDB" id="A0A316VLX6"/>
<evidence type="ECO:0000256" key="1">
    <source>
        <dbReference type="SAM" id="MobiDB-lite"/>
    </source>
</evidence>
<feature type="compositionally biased region" description="Basic and acidic residues" evidence="1">
    <location>
        <begin position="167"/>
        <end position="185"/>
    </location>
</feature>
<dbReference type="GeneID" id="37022555"/>
<evidence type="ECO:0000313" key="3">
    <source>
        <dbReference type="Proteomes" id="UP000245771"/>
    </source>
</evidence>
<feature type="region of interest" description="Disordered" evidence="1">
    <location>
        <begin position="167"/>
        <end position="196"/>
    </location>
</feature>